<comment type="catalytic activity">
    <reaction evidence="3">
        <text>(6R)-10-formyltetrahydrofolate + H2O = (6S)-5,6,7,8-tetrahydrofolate + formate + H(+)</text>
        <dbReference type="Rhea" id="RHEA:19833"/>
        <dbReference type="ChEBI" id="CHEBI:15377"/>
        <dbReference type="ChEBI" id="CHEBI:15378"/>
        <dbReference type="ChEBI" id="CHEBI:15740"/>
        <dbReference type="ChEBI" id="CHEBI:57453"/>
        <dbReference type="ChEBI" id="CHEBI:195366"/>
        <dbReference type="EC" id="3.5.1.10"/>
    </reaction>
</comment>
<dbReference type="UniPathway" id="UPA00074">
    <property type="reaction ID" value="UER00170"/>
</dbReference>
<dbReference type="EMBL" id="JZSH01000008">
    <property type="protein sequence ID" value="KJF79082.1"/>
    <property type="molecule type" value="Genomic_DNA"/>
</dbReference>
<dbReference type="InterPro" id="IPR045865">
    <property type="entry name" value="ACT-like_dom_sf"/>
</dbReference>
<accession>A0A0D8LB44</accession>
<comment type="function">
    <text evidence="3">Catalyzes the hydrolysis of 10-formyltetrahydrofolate (formyl-FH4) to formate and tetrahydrofolate (FH4).</text>
</comment>
<sequence>MQHQTSQKKILRTICPDAKGLIAKITNICYKHQLNIVQNNEFVDHRTGRFFMRTELEGIFNDETLLADLDDALPKGSTRELTTAGRRRIVIMVTKEAHCLGDILMKSAYGGLDVDIAAVIGNHDVLSHLVTQFGIPFHYISHEGLTREQHDMQIIQQIDQYQPDYVVLAKYMRVLTPAFVQHYPNRIINIHHSFLPAFIGARPYHQAYERGVKIIGATAHYVNDNLDEGPIIHQSVINVDHTYSADDMVMAGRDVEKNVLSHALGRVLTQRVFVYGNRTVIL</sequence>
<dbReference type="NCBIfam" id="TIGR00655">
    <property type="entry name" value="PurU"/>
    <property type="match status" value="1"/>
</dbReference>
<evidence type="ECO:0000313" key="7">
    <source>
        <dbReference type="Proteomes" id="UP000032582"/>
    </source>
</evidence>
<dbReference type="PANTHER" id="PTHR42706">
    <property type="entry name" value="FORMYLTETRAHYDROFOLATE DEFORMYLASE"/>
    <property type="match status" value="1"/>
</dbReference>
<comment type="caution">
    <text evidence="6">The sequence shown here is derived from an EMBL/GenBank/DDBJ whole genome shotgun (WGS) entry which is preliminary data.</text>
</comment>
<dbReference type="GO" id="GO:0006730">
    <property type="term" value="P:one-carbon metabolic process"/>
    <property type="evidence" value="ECO:0007669"/>
    <property type="project" value="UniProtKB-KW"/>
</dbReference>
<dbReference type="Gene3D" id="3.30.70.260">
    <property type="match status" value="1"/>
</dbReference>
<dbReference type="FunFam" id="3.30.70.260:FF:000021">
    <property type="entry name" value="Formyltetrahydrofolate deformylase"/>
    <property type="match status" value="1"/>
</dbReference>
<dbReference type="PIRSF" id="PIRSF036480">
    <property type="entry name" value="FormyFH4_hydr"/>
    <property type="match status" value="1"/>
</dbReference>
<comment type="pathway">
    <text evidence="3">Purine metabolism; IMP biosynthesis via de novo pathway; formate from 10-formyl-5,6,7,8-tetrahydrofolate: step 1/1.</text>
</comment>
<dbReference type="EC" id="3.5.1.10" evidence="3 4"/>
<evidence type="ECO:0000313" key="6">
    <source>
        <dbReference type="EMBL" id="KJF79082.1"/>
    </source>
</evidence>
<keyword evidence="2 3" id="KW-0378">Hydrolase</keyword>
<evidence type="ECO:0000259" key="5">
    <source>
        <dbReference type="PROSITE" id="PS51671"/>
    </source>
</evidence>
<gene>
    <name evidence="3" type="primary">purU</name>
    <name evidence="6" type="ORF">UA45_01650</name>
</gene>
<dbReference type="PROSITE" id="PS51671">
    <property type="entry name" value="ACT"/>
    <property type="match status" value="1"/>
</dbReference>
<dbReference type="SUPFAM" id="SSF55021">
    <property type="entry name" value="ACT-like"/>
    <property type="match status" value="1"/>
</dbReference>
<dbReference type="PANTHER" id="PTHR42706:SF1">
    <property type="entry name" value="FORMYLTETRAHYDROFOLATE DEFORMYLASE 2, MITOCHONDRIAL"/>
    <property type="match status" value="1"/>
</dbReference>
<name>A0A0D8LB44_MORMO</name>
<dbReference type="PRINTS" id="PR01575">
    <property type="entry name" value="FFH4HYDRLASE"/>
</dbReference>
<dbReference type="Pfam" id="PF01842">
    <property type="entry name" value="ACT"/>
    <property type="match status" value="1"/>
</dbReference>
<feature type="active site" evidence="3">
    <location>
        <position position="227"/>
    </location>
</feature>
<dbReference type="Gene3D" id="3.40.50.170">
    <property type="entry name" value="Formyl transferase, N-terminal domain"/>
    <property type="match status" value="1"/>
</dbReference>
<evidence type="ECO:0000256" key="1">
    <source>
        <dbReference type="ARBA" id="ARBA00022563"/>
    </source>
</evidence>
<dbReference type="InterPro" id="IPR002376">
    <property type="entry name" value="Formyl_transf_N"/>
</dbReference>
<dbReference type="NCBIfam" id="NF004684">
    <property type="entry name" value="PRK06027.1"/>
    <property type="match status" value="1"/>
</dbReference>
<dbReference type="Pfam" id="PF00551">
    <property type="entry name" value="Formyl_trans_N"/>
    <property type="match status" value="1"/>
</dbReference>
<evidence type="ECO:0000256" key="2">
    <source>
        <dbReference type="ARBA" id="ARBA00022801"/>
    </source>
</evidence>
<dbReference type="InterPro" id="IPR036477">
    <property type="entry name" value="Formyl_transf_N_sf"/>
</dbReference>
<organism evidence="6 7">
    <name type="scientific">Morganella morganii</name>
    <name type="common">Proteus morganii</name>
    <dbReference type="NCBI Taxonomy" id="582"/>
    <lineage>
        <taxon>Bacteria</taxon>
        <taxon>Pseudomonadati</taxon>
        <taxon>Pseudomonadota</taxon>
        <taxon>Gammaproteobacteria</taxon>
        <taxon>Enterobacterales</taxon>
        <taxon>Morganellaceae</taxon>
        <taxon>Morganella</taxon>
    </lineage>
</organism>
<dbReference type="HAMAP" id="MF_01927">
    <property type="entry name" value="PurU"/>
    <property type="match status" value="1"/>
</dbReference>
<evidence type="ECO:0000256" key="3">
    <source>
        <dbReference type="HAMAP-Rule" id="MF_01927"/>
    </source>
</evidence>
<dbReference type="CDD" id="cd04875">
    <property type="entry name" value="ACT_F4HF-DF"/>
    <property type="match status" value="1"/>
</dbReference>
<dbReference type="InterPro" id="IPR004810">
    <property type="entry name" value="PurU"/>
</dbReference>
<protein>
    <recommendedName>
        <fullName evidence="3 4">Formyltetrahydrofolate deformylase</fullName>
        <ecNumber evidence="3 4">3.5.1.10</ecNumber>
    </recommendedName>
    <alternativeName>
        <fullName evidence="3">Formyl-FH(4) hydrolase</fullName>
    </alternativeName>
</protein>
<evidence type="ECO:0000256" key="4">
    <source>
        <dbReference type="NCBIfam" id="TIGR00655"/>
    </source>
</evidence>
<dbReference type="SUPFAM" id="SSF53328">
    <property type="entry name" value="Formyltransferase"/>
    <property type="match status" value="1"/>
</dbReference>
<keyword evidence="3" id="KW-0658">Purine biosynthesis</keyword>
<reference evidence="6 7" key="1">
    <citation type="submission" date="2015-02" db="EMBL/GenBank/DDBJ databases">
        <title>Whole genome shotgun sequencing of cultured foodborne pathogen.</title>
        <authorList>
            <person name="Timme R."/>
            <person name="Allard M.W."/>
            <person name="Strain E."/>
            <person name="Evans P.S."/>
            <person name="Brown E."/>
        </authorList>
    </citation>
    <scope>NUCLEOTIDE SEQUENCE [LARGE SCALE GENOMIC DNA]</scope>
    <source>
        <strain evidence="6 7">GCSL-TSO-24</strain>
    </source>
</reference>
<comment type="similarity">
    <text evidence="3">Belongs to the PurU family.</text>
</comment>
<dbReference type="GO" id="GO:0006189">
    <property type="term" value="P:'de novo' IMP biosynthetic process"/>
    <property type="evidence" value="ECO:0007669"/>
    <property type="project" value="UniProtKB-UniRule"/>
</dbReference>
<dbReference type="GO" id="GO:0008864">
    <property type="term" value="F:formyltetrahydrofolate deformylase activity"/>
    <property type="evidence" value="ECO:0007669"/>
    <property type="project" value="UniProtKB-UniRule"/>
</dbReference>
<proteinExistence type="inferred from homology"/>
<dbReference type="InterPro" id="IPR044074">
    <property type="entry name" value="PurU_ACT"/>
</dbReference>
<dbReference type="Proteomes" id="UP000032582">
    <property type="component" value="Unassembled WGS sequence"/>
</dbReference>
<keyword evidence="1 3" id="KW-0554">One-carbon metabolism</keyword>
<dbReference type="PATRIC" id="fig|582.24.peg.499"/>
<feature type="domain" description="ACT" evidence="5">
    <location>
        <begin position="10"/>
        <end position="88"/>
    </location>
</feature>
<dbReference type="InterPro" id="IPR002912">
    <property type="entry name" value="ACT_dom"/>
</dbReference>
<dbReference type="AlphaFoldDB" id="A0A0D8LB44"/>